<feature type="region of interest" description="Disordered" evidence="1">
    <location>
        <begin position="141"/>
        <end position="175"/>
    </location>
</feature>
<comment type="caution">
    <text evidence="2">The sequence shown here is derived from an EMBL/GenBank/DDBJ whole genome shotgun (WGS) entry which is preliminary data.</text>
</comment>
<evidence type="ECO:0000313" key="2">
    <source>
        <dbReference type="EMBL" id="KAK0516457.1"/>
    </source>
</evidence>
<feature type="compositionally biased region" description="Basic and acidic residues" evidence="1">
    <location>
        <begin position="93"/>
        <end position="109"/>
    </location>
</feature>
<dbReference type="EMBL" id="JAFEKC020000002">
    <property type="protein sequence ID" value="KAK0516457.1"/>
    <property type="molecule type" value="Genomic_DNA"/>
</dbReference>
<dbReference type="AlphaFoldDB" id="A0AA39R7P0"/>
<dbReference type="Proteomes" id="UP001166286">
    <property type="component" value="Unassembled WGS sequence"/>
</dbReference>
<keyword evidence="3" id="KW-1185">Reference proteome</keyword>
<gene>
    <name evidence="2" type="ORF">JMJ35_001060</name>
</gene>
<sequence length="260" mass="29903">MPGFNETGELITHAHSVWTCLIIPTAVAQSFVDSSPRLKDNSRERYPYSSREEVYTRRRRSPQKDRSLSPRPAIVYAPSVPSGHTHSESSASPEKHRVRFDEGQHDTHYSSKVLTERRIIRRHEADRRDLNIVPVSKVRDDYARQRTHERRDTHDYDSDSDGDAYHSSDEERRKREKLRNKKLLYVGLACVTTIAAGNNIYQSTKAHHARRRYVEQGQMSEAEALRLRKKALMLDVLSVGVAAVGVNNVRMGWNRVESLS</sequence>
<evidence type="ECO:0000313" key="3">
    <source>
        <dbReference type="Proteomes" id="UP001166286"/>
    </source>
</evidence>
<evidence type="ECO:0000256" key="1">
    <source>
        <dbReference type="SAM" id="MobiDB-lite"/>
    </source>
</evidence>
<proteinExistence type="predicted"/>
<feature type="compositionally biased region" description="Basic and acidic residues" evidence="1">
    <location>
        <begin position="36"/>
        <end position="68"/>
    </location>
</feature>
<feature type="region of interest" description="Disordered" evidence="1">
    <location>
        <begin position="36"/>
        <end position="109"/>
    </location>
</feature>
<reference evidence="2" key="1">
    <citation type="submission" date="2023-03" db="EMBL/GenBank/DDBJ databases">
        <title>Complete genome of Cladonia borealis.</title>
        <authorList>
            <person name="Park H."/>
        </authorList>
    </citation>
    <scope>NUCLEOTIDE SEQUENCE</scope>
    <source>
        <strain evidence="2">ANT050790</strain>
    </source>
</reference>
<feature type="compositionally biased region" description="Basic and acidic residues" evidence="1">
    <location>
        <begin position="141"/>
        <end position="173"/>
    </location>
</feature>
<name>A0AA39R7P0_9LECA</name>
<feature type="compositionally biased region" description="Polar residues" evidence="1">
    <location>
        <begin position="82"/>
        <end position="92"/>
    </location>
</feature>
<protein>
    <submittedName>
        <fullName evidence="2">Uncharacterized protein</fullName>
    </submittedName>
</protein>
<accession>A0AA39R7P0</accession>
<organism evidence="2 3">
    <name type="scientific">Cladonia borealis</name>
    <dbReference type="NCBI Taxonomy" id="184061"/>
    <lineage>
        <taxon>Eukaryota</taxon>
        <taxon>Fungi</taxon>
        <taxon>Dikarya</taxon>
        <taxon>Ascomycota</taxon>
        <taxon>Pezizomycotina</taxon>
        <taxon>Lecanoromycetes</taxon>
        <taxon>OSLEUM clade</taxon>
        <taxon>Lecanoromycetidae</taxon>
        <taxon>Lecanorales</taxon>
        <taxon>Lecanorineae</taxon>
        <taxon>Cladoniaceae</taxon>
        <taxon>Cladonia</taxon>
    </lineage>
</organism>